<accession>A0A670JB62</accession>
<dbReference type="Pfam" id="PF00059">
    <property type="entry name" value="Lectin_C"/>
    <property type="match status" value="1"/>
</dbReference>
<dbReference type="InterPro" id="IPR050111">
    <property type="entry name" value="C-type_lectin/snaclec_domain"/>
</dbReference>
<keyword evidence="2" id="KW-0964">Secreted</keyword>
<dbReference type="GeneTree" id="ENSGT00940000161814"/>
<dbReference type="InterPro" id="IPR016187">
    <property type="entry name" value="CTDL_fold"/>
</dbReference>
<name>A0A670JB62_PODMU</name>
<reference evidence="6 7" key="1">
    <citation type="journal article" date="2019" name="Proc. Natl. Acad. Sci. U.S.A.">
        <title>Regulatory changes in pterin and carotenoid genes underlie balanced color polymorphisms in the wall lizard.</title>
        <authorList>
            <person name="Andrade P."/>
            <person name="Pinho C."/>
            <person name="Perez I de Lanuza G."/>
            <person name="Afonso S."/>
            <person name="Brejcha J."/>
            <person name="Rubin C.J."/>
            <person name="Wallerman O."/>
            <person name="Pereira P."/>
            <person name="Sabatino S.J."/>
            <person name="Bellati A."/>
            <person name="Pellitteri-Rosa D."/>
            <person name="Bosakova Z."/>
            <person name="Bunikis I."/>
            <person name="Carretero M.A."/>
            <person name="Feiner N."/>
            <person name="Marsik P."/>
            <person name="Pauperio F."/>
            <person name="Salvi D."/>
            <person name="Soler L."/>
            <person name="While G.M."/>
            <person name="Uller T."/>
            <person name="Font E."/>
            <person name="Andersson L."/>
            <person name="Carneiro M."/>
        </authorList>
    </citation>
    <scope>NUCLEOTIDE SEQUENCE</scope>
</reference>
<dbReference type="SUPFAM" id="SSF56436">
    <property type="entry name" value="C-type lectin-like"/>
    <property type="match status" value="1"/>
</dbReference>
<dbReference type="SMART" id="SM00034">
    <property type="entry name" value="CLECT"/>
    <property type="match status" value="1"/>
</dbReference>
<dbReference type="PRINTS" id="PR01504">
    <property type="entry name" value="PNCREATITSAP"/>
</dbReference>
<protein>
    <recommendedName>
        <fullName evidence="5">C-type lectin domain-containing protein</fullName>
    </recommendedName>
</protein>
<dbReference type="GO" id="GO:0005576">
    <property type="term" value="C:extracellular region"/>
    <property type="evidence" value="ECO:0007669"/>
    <property type="project" value="UniProtKB-SubCell"/>
</dbReference>
<dbReference type="PROSITE" id="PS50041">
    <property type="entry name" value="C_TYPE_LECTIN_2"/>
    <property type="match status" value="1"/>
</dbReference>
<dbReference type="InterPro" id="IPR001304">
    <property type="entry name" value="C-type_lectin-like"/>
</dbReference>
<dbReference type="Ensembl" id="ENSPMRT00000023034.1">
    <property type="protein sequence ID" value="ENSPMRP00000021703.1"/>
    <property type="gene ID" value="ENSPMRG00000014092.1"/>
</dbReference>
<comment type="subcellular location">
    <subcellularLocation>
        <location evidence="1">Secreted</location>
    </subcellularLocation>
</comment>
<dbReference type="Gene3D" id="3.10.100.10">
    <property type="entry name" value="Mannose-Binding Protein A, subunit A"/>
    <property type="match status" value="1"/>
</dbReference>
<dbReference type="AlphaFoldDB" id="A0A670JB62"/>
<evidence type="ECO:0000313" key="6">
    <source>
        <dbReference type="Ensembl" id="ENSPMRP00000021703.1"/>
    </source>
</evidence>
<organism evidence="6 7">
    <name type="scientific">Podarcis muralis</name>
    <name type="common">Wall lizard</name>
    <name type="synonym">Lacerta muralis</name>
    <dbReference type="NCBI Taxonomy" id="64176"/>
    <lineage>
        <taxon>Eukaryota</taxon>
        <taxon>Metazoa</taxon>
        <taxon>Chordata</taxon>
        <taxon>Craniata</taxon>
        <taxon>Vertebrata</taxon>
        <taxon>Euteleostomi</taxon>
        <taxon>Lepidosauria</taxon>
        <taxon>Squamata</taxon>
        <taxon>Bifurcata</taxon>
        <taxon>Unidentata</taxon>
        <taxon>Episquamata</taxon>
        <taxon>Laterata</taxon>
        <taxon>Lacertibaenia</taxon>
        <taxon>Lacertidae</taxon>
        <taxon>Podarcis</taxon>
    </lineage>
</organism>
<reference evidence="6" key="2">
    <citation type="submission" date="2025-08" db="UniProtKB">
        <authorList>
            <consortium name="Ensembl"/>
        </authorList>
    </citation>
    <scope>IDENTIFICATION</scope>
</reference>
<evidence type="ECO:0000313" key="7">
    <source>
        <dbReference type="Proteomes" id="UP000472272"/>
    </source>
</evidence>
<feature type="domain" description="C-type lectin" evidence="5">
    <location>
        <begin position="125"/>
        <end position="247"/>
    </location>
</feature>
<keyword evidence="3" id="KW-1015">Disulfide bond</keyword>
<sequence>MLLSVQVQMGPLSLKFRLSLLRLLVIFHEDIFCLGQANHEVLEWTWRSNDGKSAAPPQSYIKAIIDRIAKVELRLSQLEKISAAYRKEITELQKNNIGLMDRISKVEDVQVKGSGDPCPEDWFSFSRFCYKYHKNPESWNRAEAKCQAYGPEVHLATIASREEMAVVTKELAKRVQPKHQVWIGMHRMKSGKFPRWRWTDFSTANYMPWAVGEPHAQEKEHCVALHAENLALWTDNMCEEKFPFLCRFSLH</sequence>
<evidence type="ECO:0000259" key="5">
    <source>
        <dbReference type="PROSITE" id="PS50041"/>
    </source>
</evidence>
<keyword evidence="7" id="KW-1185">Reference proteome</keyword>
<evidence type="ECO:0000256" key="4">
    <source>
        <dbReference type="SAM" id="Coils"/>
    </source>
</evidence>
<reference evidence="6" key="3">
    <citation type="submission" date="2025-09" db="UniProtKB">
        <authorList>
            <consortium name="Ensembl"/>
        </authorList>
    </citation>
    <scope>IDENTIFICATION</scope>
</reference>
<dbReference type="Proteomes" id="UP000472272">
    <property type="component" value="Chromosome 10"/>
</dbReference>
<keyword evidence="4" id="KW-0175">Coiled coil</keyword>
<evidence type="ECO:0000256" key="1">
    <source>
        <dbReference type="ARBA" id="ARBA00004613"/>
    </source>
</evidence>
<evidence type="ECO:0000256" key="3">
    <source>
        <dbReference type="ARBA" id="ARBA00023157"/>
    </source>
</evidence>
<dbReference type="InterPro" id="IPR016186">
    <property type="entry name" value="C-type_lectin-like/link_sf"/>
</dbReference>
<proteinExistence type="predicted"/>
<feature type="coiled-coil region" evidence="4">
    <location>
        <begin position="61"/>
        <end position="95"/>
    </location>
</feature>
<evidence type="ECO:0000256" key="2">
    <source>
        <dbReference type="ARBA" id="ARBA00022525"/>
    </source>
</evidence>
<dbReference type="PANTHER" id="PTHR22803">
    <property type="entry name" value="MANNOSE, PHOSPHOLIPASE, LECTIN RECEPTOR RELATED"/>
    <property type="match status" value="1"/>
</dbReference>